<comment type="function">
    <text evidence="6 8 9">Necessary for efficient RNA polymerase transcription elongation past template-encoded arresting sites. The arresting sites in DNA have the property of trapping a certain fraction of elongating RNA polymerases that pass through, resulting in locked ternary complexes. Cleavage of the nascent transcript by cleavage factors such as GreA or GreB allows the resumption of elongation from the new 3'terminus. GreA releases sequences of 2 to 3 nucleotides.</text>
</comment>
<dbReference type="FunFam" id="1.10.287.180:FF:000001">
    <property type="entry name" value="Transcription elongation factor GreA"/>
    <property type="match status" value="1"/>
</dbReference>
<protein>
    <recommendedName>
        <fullName evidence="2 8">Transcription elongation factor GreA</fullName>
    </recommendedName>
    <alternativeName>
        <fullName evidence="7 8">Transcript cleavage factor GreA</fullName>
    </alternativeName>
</protein>
<evidence type="ECO:0000256" key="2">
    <source>
        <dbReference type="ARBA" id="ARBA00013729"/>
    </source>
</evidence>
<evidence type="ECO:0000313" key="14">
    <source>
        <dbReference type="EMBL" id="RGW76070.1"/>
    </source>
</evidence>
<dbReference type="PANTHER" id="PTHR30437:SF4">
    <property type="entry name" value="TRANSCRIPTION ELONGATION FACTOR GREA"/>
    <property type="match status" value="1"/>
</dbReference>
<dbReference type="Gene3D" id="3.10.50.30">
    <property type="entry name" value="Transcription elongation factor, GreA/GreB, C-terminal domain"/>
    <property type="match status" value="1"/>
</dbReference>
<dbReference type="SUPFAM" id="SSF54534">
    <property type="entry name" value="FKBP-like"/>
    <property type="match status" value="1"/>
</dbReference>
<dbReference type="EMBL" id="QSGD01000063">
    <property type="protein sequence ID" value="RHB00814.1"/>
    <property type="molecule type" value="Genomic_DNA"/>
</dbReference>
<dbReference type="Proteomes" id="UP000285288">
    <property type="component" value="Unassembled WGS sequence"/>
</dbReference>
<proteinExistence type="inferred from homology"/>
<dbReference type="InterPro" id="IPR023459">
    <property type="entry name" value="Tscrpt_elong_fac_GreA/B_fam"/>
</dbReference>
<dbReference type="AlphaFoldDB" id="A0A395W5V1"/>
<keyword evidence="13" id="KW-0648">Protein biosynthesis</keyword>
<dbReference type="EMBL" id="QRYQ01000035">
    <property type="protein sequence ID" value="RGU89060.1"/>
    <property type="molecule type" value="Genomic_DNA"/>
</dbReference>
<dbReference type="GO" id="GO:0006354">
    <property type="term" value="P:DNA-templated transcription elongation"/>
    <property type="evidence" value="ECO:0007669"/>
    <property type="project" value="TreeGrafter"/>
</dbReference>
<dbReference type="Pfam" id="PF01272">
    <property type="entry name" value="GreA_GreB"/>
    <property type="match status" value="1"/>
</dbReference>
<evidence type="ECO:0000256" key="4">
    <source>
        <dbReference type="ARBA" id="ARBA00023125"/>
    </source>
</evidence>
<dbReference type="InterPro" id="IPR022691">
    <property type="entry name" value="Tscrpt_elong_fac_GreA/B_N"/>
</dbReference>
<gene>
    <name evidence="8" type="primary">greA</name>
    <name evidence="15" type="ORF">DW907_11040</name>
    <name evidence="14" type="ORF">DWV56_02790</name>
    <name evidence="13" type="ORF">DWW32_12135</name>
    <name evidence="12" type="ORF">DWX92_10465</name>
</gene>
<comment type="caution">
    <text evidence="13">The sequence shown here is derived from an EMBL/GenBank/DDBJ whole genome shotgun (WGS) entry which is preliminary data.</text>
</comment>
<feature type="domain" description="Transcription elongation factor GreA/GreB N-terminal" evidence="11">
    <location>
        <begin position="7"/>
        <end position="76"/>
    </location>
</feature>
<dbReference type="PANTHER" id="PTHR30437">
    <property type="entry name" value="TRANSCRIPTION ELONGATION FACTOR GREA"/>
    <property type="match status" value="1"/>
</dbReference>
<dbReference type="PROSITE" id="PS00829">
    <property type="entry name" value="GREAB_1"/>
    <property type="match status" value="1"/>
</dbReference>
<evidence type="ECO:0000313" key="19">
    <source>
        <dbReference type="Proteomes" id="UP000285288"/>
    </source>
</evidence>
<evidence type="ECO:0000259" key="11">
    <source>
        <dbReference type="Pfam" id="PF03449"/>
    </source>
</evidence>
<keyword evidence="5 8" id="KW-0804">Transcription</keyword>
<evidence type="ECO:0000313" key="17">
    <source>
        <dbReference type="Proteomes" id="UP000284651"/>
    </source>
</evidence>
<dbReference type="InterPro" id="IPR018151">
    <property type="entry name" value="TF_GreA/GreB_CS"/>
</dbReference>
<organism evidence="13 16">
    <name type="scientific">Holdemanella biformis</name>
    <dbReference type="NCBI Taxonomy" id="1735"/>
    <lineage>
        <taxon>Bacteria</taxon>
        <taxon>Bacillati</taxon>
        <taxon>Bacillota</taxon>
        <taxon>Erysipelotrichia</taxon>
        <taxon>Erysipelotrichales</taxon>
        <taxon>Erysipelotrichaceae</taxon>
        <taxon>Holdemanella</taxon>
    </lineage>
</organism>
<dbReference type="Gene3D" id="1.10.287.180">
    <property type="entry name" value="Transcription elongation factor, GreA/GreB, N-terminal domain"/>
    <property type="match status" value="1"/>
</dbReference>
<evidence type="ECO:0000256" key="7">
    <source>
        <dbReference type="ARBA" id="ARBA00030776"/>
    </source>
</evidence>
<evidence type="ECO:0000256" key="6">
    <source>
        <dbReference type="ARBA" id="ARBA00024916"/>
    </source>
</evidence>
<accession>A0A395W5V1</accession>
<dbReference type="EMBL" id="QSAT01000006">
    <property type="protein sequence ID" value="RGW76070.1"/>
    <property type="molecule type" value="Genomic_DNA"/>
</dbReference>
<dbReference type="EMBL" id="QRVM01000063">
    <property type="protein sequence ID" value="RGS44613.1"/>
    <property type="molecule type" value="Genomic_DNA"/>
</dbReference>
<keyword evidence="8" id="KW-0175">Coiled coil</keyword>
<dbReference type="GeneID" id="66580659"/>
<dbReference type="Proteomes" id="UP000265489">
    <property type="component" value="Unassembled WGS sequence"/>
</dbReference>
<evidence type="ECO:0000313" key="18">
    <source>
        <dbReference type="Proteomes" id="UP000285274"/>
    </source>
</evidence>
<dbReference type="GO" id="GO:0003677">
    <property type="term" value="F:DNA binding"/>
    <property type="evidence" value="ECO:0007669"/>
    <property type="project" value="UniProtKB-UniRule"/>
</dbReference>
<evidence type="ECO:0000256" key="9">
    <source>
        <dbReference type="RuleBase" id="RU000556"/>
    </source>
</evidence>
<evidence type="ECO:0000313" key="15">
    <source>
        <dbReference type="EMBL" id="RHB00814.1"/>
    </source>
</evidence>
<dbReference type="InterPro" id="IPR001437">
    <property type="entry name" value="Tscrpt_elong_fac_GreA/B_C"/>
</dbReference>
<keyword evidence="3 8" id="KW-0805">Transcription regulation</keyword>
<evidence type="ECO:0000313" key="13">
    <source>
        <dbReference type="EMBL" id="RGU89060.1"/>
    </source>
</evidence>
<feature type="coiled-coil region" evidence="8">
    <location>
        <begin position="50"/>
        <end position="77"/>
    </location>
</feature>
<feature type="domain" description="Transcription elongation factor GreA/GreB C-terminal" evidence="10">
    <location>
        <begin position="88"/>
        <end position="162"/>
    </location>
</feature>
<keyword evidence="13" id="KW-0251">Elongation factor</keyword>
<dbReference type="GO" id="GO:0003746">
    <property type="term" value="F:translation elongation factor activity"/>
    <property type="evidence" value="ECO:0007669"/>
    <property type="project" value="UniProtKB-KW"/>
</dbReference>
<keyword evidence="4 8" id="KW-0238">DNA-binding</keyword>
<evidence type="ECO:0000256" key="3">
    <source>
        <dbReference type="ARBA" id="ARBA00023015"/>
    </source>
</evidence>
<dbReference type="InterPro" id="IPR036805">
    <property type="entry name" value="Tscrpt_elong_fac_GreA/B_N_sf"/>
</dbReference>
<name>A0A395W5V1_9FIRM</name>
<dbReference type="RefSeq" id="WP_003864925.1">
    <property type="nucleotide sequence ID" value="NZ_CABLCL010000063.1"/>
</dbReference>
<dbReference type="InterPro" id="IPR028624">
    <property type="entry name" value="Tscrpt_elong_fac_GreA/B"/>
</dbReference>
<sequence length="162" mass="18295">MANEKFYVTQEGYNDLVNEHENLVHKVRQEVIVELQEARAQGDLSENADYDAAREHQAQVEGRIRELEAMIKNAEIITESADVEDKKKKNVVKLGSTVKILDLSDNQEVTFNIVGTIEADPFNGKLSNTTPLAEVIMDHKVGDVCTVKRVEEPYDVKILEIK</sequence>
<dbReference type="HAMAP" id="MF_00105">
    <property type="entry name" value="GreA_GreB"/>
    <property type="match status" value="1"/>
</dbReference>
<dbReference type="InterPro" id="IPR036953">
    <property type="entry name" value="GreA/GreB_C_sf"/>
</dbReference>
<evidence type="ECO:0000259" key="10">
    <source>
        <dbReference type="Pfam" id="PF01272"/>
    </source>
</evidence>
<dbReference type="GO" id="GO:0032784">
    <property type="term" value="P:regulation of DNA-templated transcription elongation"/>
    <property type="evidence" value="ECO:0007669"/>
    <property type="project" value="UniProtKB-UniRule"/>
</dbReference>
<dbReference type="GO" id="GO:0070063">
    <property type="term" value="F:RNA polymerase binding"/>
    <property type="evidence" value="ECO:0007669"/>
    <property type="project" value="InterPro"/>
</dbReference>
<evidence type="ECO:0000256" key="1">
    <source>
        <dbReference type="ARBA" id="ARBA00008213"/>
    </source>
</evidence>
<evidence type="ECO:0000313" key="12">
    <source>
        <dbReference type="EMBL" id="RGS44613.1"/>
    </source>
</evidence>
<dbReference type="NCBIfam" id="TIGR01462">
    <property type="entry name" value="greA"/>
    <property type="match status" value="1"/>
</dbReference>
<comment type="similarity">
    <text evidence="1 8 9">Belongs to the GreA/GreB family.</text>
</comment>
<dbReference type="InterPro" id="IPR006359">
    <property type="entry name" value="Tscrpt_elong_fac_GreA"/>
</dbReference>
<dbReference type="Proteomes" id="UP000285274">
    <property type="component" value="Unassembled WGS sequence"/>
</dbReference>
<dbReference type="SUPFAM" id="SSF46557">
    <property type="entry name" value="GreA transcript cleavage protein, N-terminal domain"/>
    <property type="match status" value="1"/>
</dbReference>
<evidence type="ECO:0000256" key="5">
    <source>
        <dbReference type="ARBA" id="ARBA00023163"/>
    </source>
</evidence>
<evidence type="ECO:0000256" key="8">
    <source>
        <dbReference type="HAMAP-Rule" id="MF_00105"/>
    </source>
</evidence>
<dbReference type="Pfam" id="PF03449">
    <property type="entry name" value="GreA_GreB_N"/>
    <property type="match status" value="1"/>
</dbReference>
<dbReference type="NCBIfam" id="NF001263">
    <property type="entry name" value="PRK00226.1-4"/>
    <property type="match status" value="1"/>
</dbReference>
<reference evidence="16 17" key="1">
    <citation type="submission" date="2018-08" db="EMBL/GenBank/DDBJ databases">
        <title>A genome reference for cultivated species of the human gut microbiota.</title>
        <authorList>
            <person name="Zou Y."/>
            <person name="Xue W."/>
            <person name="Luo G."/>
        </authorList>
    </citation>
    <scope>NUCLEOTIDE SEQUENCE [LARGE SCALE GENOMIC DNA]</scope>
    <source>
        <strain evidence="14 17">AF10-31</strain>
        <strain evidence="13 16">AF15-20</strain>
        <strain evidence="12 18">AF22-10AC</strain>
        <strain evidence="15 19">AM42-13AC</strain>
    </source>
</reference>
<dbReference type="Proteomes" id="UP000284651">
    <property type="component" value="Unassembled WGS sequence"/>
</dbReference>
<dbReference type="PIRSF" id="PIRSF006092">
    <property type="entry name" value="GreA_GreB"/>
    <property type="match status" value="1"/>
</dbReference>
<evidence type="ECO:0000313" key="16">
    <source>
        <dbReference type="Proteomes" id="UP000265489"/>
    </source>
</evidence>